<dbReference type="Gene3D" id="1.10.1410.10">
    <property type="match status" value="1"/>
</dbReference>
<dbReference type="PANTHER" id="PTHR12271:SF40">
    <property type="entry name" value="POLY(A) RNA POLYMERASE GLD2"/>
    <property type="match status" value="1"/>
</dbReference>
<evidence type="ECO:0000313" key="3">
    <source>
        <dbReference type="Proteomes" id="UP000616769"/>
    </source>
</evidence>
<dbReference type="Pfam" id="PF22600">
    <property type="entry name" value="MTPAP-like_central"/>
    <property type="match status" value="1"/>
</dbReference>
<name>A0A132AI76_SARSC</name>
<organism evidence="2 3">
    <name type="scientific">Sarcoptes scabiei</name>
    <name type="common">Itch mite</name>
    <name type="synonym">Acarus scabiei</name>
    <dbReference type="NCBI Taxonomy" id="52283"/>
    <lineage>
        <taxon>Eukaryota</taxon>
        <taxon>Metazoa</taxon>
        <taxon>Ecdysozoa</taxon>
        <taxon>Arthropoda</taxon>
        <taxon>Chelicerata</taxon>
        <taxon>Arachnida</taxon>
        <taxon>Acari</taxon>
        <taxon>Acariformes</taxon>
        <taxon>Sarcoptiformes</taxon>
        <taxon>Astigmata</taxon>
        <taxon>Psoroptidia</taxon>
        <taxon>Sarcoptoidea</taxon>
        <taxon>Sarcoptidae</taxon>
        <taxon>Sarcoptinae</taxon>
        <taxon>Sarcoptes</taxon>
    </lineage>
</organism>
<sequence>MFTNNTKTIIAIFFFLCNELIHLVYEKHRQRKEDYDRKLEVRELFYDLLNDNLDIAFDLYMVGSSQTQFSLRSSDMDLCMLVYDDQGRIDKRLIQNRNRTISLLQTIKNIIQKNYALDETKLKLLMNARVPILKIGASKYFYQIAVDLNINGDVSIRNTFLLTFYQELDNRVAPLVVAVKSWAHKKQIDLPYRGTLSSYSLSLMVIHFLQNIDPPILPMLQIDLSDKSFFDQIVSSGDLQQNLAILIFDTKQKFRTKNHSALGELFYHFIEYYYFRLQPQLNVSRFFSIRHPFMNQKPNYLSLIMIEDPFHLNNTAQSVSYPPVFLQILEAFRCTYQSLNCCVFSKQFFDF</sequence>
<protein>
    <submittedName>
        <fullName evidence="2">Poly(A) RNA polymerase gld-2-like protein</fullName>
    </submittedName>
</protein>
<dbReference type="Gene3D" id="3.30.460.10">
    <property type="entry name" value="Beta Polymerase, domain 2"/>
    <property type="match status" value="1"/>
</dbReference>
<dbReference type="AlphaFoldDB" id="A0A132AI76"/>
<reference evidence="2 3" key="1">
    <citation type="journal article" date="2015" name="Parasit. Vectors">
        <title>Draft genome of the scabies mite.</title>
        <authorList>
            <person name="Rider S.D.Jr."/>
            <person name="Morgan M.S."/>
            <person name="Arlian L.G."/>
        </authorList>
    </citation>
    <scope>NUCLEOTIDE SEQUENCE [LARGE SCALE GENOMIC DNA]</scope>
    <source>
        <strain evidence="2">Arlian Lab</strain>
    </source>
</reference>
<dbReference type="PANTHER" id="PTHR12271">
    <property type="entry name" value="POLY A POLYMERASE CID PAP -RELATED"/>
    <property type="match status" value="1"/>
</dbReference>
<dbReference type="GO" id="GO:1990817">
    <property type="term" value="F:poly(A) RNA polymerase activity"/>
    <property type="evidence" value="ECO:0007669"/>
    <property type="project" value="TreeGrafter"/>
</dbReference>
<accession>A0A132AI76</accession>
<dbReference type="CDD" id="cd05402">
    <property type="entry name" value="NT_PAP_TUTase"/>
    <property type="match status" value="1"/>
</dbReference>
<dbReference type="SUPFAM" id="SSF81301">
    <property type="entry name" value="Nucleotidyltransferase"/>
    <property type="match status" value="1"/>
</dbReference>
<dbReference type="OrthoDB" id="2274644at2759"/>
<dbReference type="InterPro" id="IPR043519">
    <property type="entry name" value="NT_sf"/>
</dbReference>
<dbReference type="EMBL" id="JXLN01015606">
    <property type="protein sequence ID" value="KPM10708.1"/>
    <property type="molecule type" value="Genomic_DNA"/>
</dbReference>
<dbReference type="GO" id="GO:0031123">
    <property type="term" value="P:RNA 3'-end processing"/>
    <property type="evidence" value="ECO:0007669"/>
    <property type="project" value="TreeGrafter"/>
</dbReference>
<evidence type="ECO:0000259" key="1">
    <source>
        <dbReference type="Pfam" id="PF22600"/>
    </source>
</evidence>
<proteinExistence type="predicted"/>
<evidence type="ECO:0000313" key="2">
    <source>
        <dbReference type="EMBL" id="KPM10708.1"/>
    </source>
</evidence>
<dbReference type="VEuPathDB" id="VectorBase:SSCA006416"/>
<comment type="caution">
    <text evidence="2">The sequence shown here is derived from an EMBL/GenBank/DDBJ whole genome shotgun (WGS) entry which is preliminary data.</text>
</comment>
<gene>
    <name evidence="2" type="ORF">QR98_0092680</name>
</gene>
<dbReference type="Proteomes" id="UP000616769">
    <property type="component" value="Unassembled WGS sequence"/>
</dbReference>
<dbReference type="SUPFAM" id="SSF81631">
    <property type="entry name" value="PAP/OAS1 substrate-binding domain"/>
    <property type="match status" value="1"/>
</dbReference>
<feature type="domain" description="Poly(A) RNA polymerase mitochondrial-like central palm" evidence="1">
    <location>
        <begin position="19"/>
        <end position="166"/>
    </location>
</feature>
<dbReference type="InterPro" id="IPR054708">
    <property type="entry name" value="MTPAP-like_central"/>
</dbReference>